<keyword evidence="3 5" id="KW-0663">Pyridoxal phosphate</keyword>
<dbReference type="Gene3D" id="3.90.1380.10">
    <property type="entry name" value="Threonine synthase, N-terminal domain"/>
    <property type="match status" value="1"/>
</dbReference>
<dbReference type="Pfam" id="PF00291">
    <property type="entry name" value="PALP"/>
    <property type="match status" value="1"/>
</dbReference>
<feature type="modified residue" description="N6-(pyridoxal phosphate)lysine" evidence="5">
    <location>
        <position position="112"/>
    </location>
</feature>
<organism evidence="8 9">
    <name type="scientific">Candidatus Egerieisoma faecipullorum</name>
    <dbReference type="NCBI Taxonomy" id="2840963"/>
    <lineage>
        <taxon>Bacteria</taxon>
        <taxon>Bacillati</taxon>
        <taxon>Bacillota</taxon>
        <taxon>Clostridia</taxon>
        <taxon>Eubacteriales</taxon>
        <taxon>Clostridiaceae</taxon>
        <taxon>Clostridiaceae incertae sedis</taxon>
        <taxon>Candidatus Egerieisoma</taxon>
    </lineage>
</organism>
<evidence type="ECO:0000313" key="9">
    <source>
        <dbReference type="Proteomes" id="UP000824089"/>
    </source>
</evidence>
<dbReference type="Gene3D" id="3.40.50.1100">
    <property type="match status" value="2"/>
</dbReference>
<dbReference type="AlphaFoldDB" id="A0A9D1I8Z5"/>
<dbReference type="CDD" id="cd01560">
    <property type="entry name" value="Thr-synth_2"/>
    <property type="match status" value="1"/>
</dbReference>
<dbReference type="InterPro" id="IPR037158">
    <property type="entry name" value="Thr_synth_N_sf"/>
</dbReference>
<dbReference type="GO" id="GO:0009088">
    <property type="term" value="P:threonine biosynthetic process"/>
    <property type="evidence" value="ECO:0007669"/>
    <property type="project" value="UniProtKB-UniRule"/>
</dbReference>
<dbReference type="NCBIfam" id="TIGR00260">
    <property type="entry name" value="thrC"/>
    <property type="match status" value="1"/>
</dbReference>
<comment type="similarity">
    <text evidence="2">Belongs to the threonine synthase family.</text>
</comment>
<sequence>MMYKSTRGYSAEYSFSDAVLTGIAPDGGLFVPIKFPRFDSLEFAELCGMDYCSLAIEIFARFVTDFTRAELERCVRNAYASGSFPQDPAPVVSLSSSLNVLELWHGPTSAFKDMALQILPEFLSVAIKKNEQHRKVAILTATSGDTGKAALAGFQDAENVKLLVFYPENGVSEMQKRQMVTQEGRNLSVIAVRGNFDDAQTGVKNIFTDGAFAETLKTRGYTLSSANSINIGRLLPQIVYYFYAYLSLVRKGRISAGSKINFVVPTGNFGNILACYYAEKMGLPVNRIICATNDNNVVSDFMATGVYNSKRPFIQTISPAMDILVSSNLERLLYEASGNDAQSVAADQEDLKASGVYSVDKKTINNINQSFWSSYASQEECRATIKNVYQEFHYLIDPHTAVGIDVYDKYVISTGDTAPSVAVSTASPFKFNKTVAEAIFGPEAISGRNEFEILEDLSAKTGQTIPAPLRDLDRKPILHNKVCEVSGMKAAVDAFLQ</sequence>
<dbReference type="InterPro" id="IPR029144">
    <property type="entry name" value="Thr_synth_N"/>
</dbReference>
<evidence type="ECO:0000256" key="2">
    <source>
        <dbReference type="ARBA" id="ARBA00005517"/>
    </source>
</evidence>
<dbReference type="PANTHER" id="PTHR43515:SF1">
    <property type="entry name" value="THREONINE SYNTHASE-LIKE 1"/>
    <property type="match status" value="1"/>
</dbReference>
<reference evidence="8" key="2">
    <citation type="journal article" date="2021" name="PeerJ">
        <title>Extensive microbial diversity within the chicken gut microbiome revealed by metagenomics and culture.</title>
        <authorList>
            <person name="Gilroy R."/>
            <person name="Ravi A."/>
            <person name="Getino M."/>
            <person name="Pursley I."/>
            <person name="Horton D.L."/>
            <person name="Alikhan N.F."/>
            <person name="Baker D."/>
            <person name="Gharbi K."/>
            <person name="Hall N."/>
            <person name="Watson M."/>
            <person name="Adriaenssens E.M."/>
            <person name="Foster-Nyarko E."/>
            <person name="Jarju S."/>
            <person name="Secka A."/>
            <person name="Antonio M."/>
            <person name="Oren A."/>
            <person name="Chaudhuri R.R."/>
            <person name="La Ragione R."/>
            <person name="Hildebrand F."/>
            <person name="Pallen M.J."/>
        </authorList>
    </citation>
    <scope>NUCLEOTIDE SEQUENCE</scope>
    <source>
        <strain evidence="8">CHK195-4489</strain>
    </source>
</reference>
<dbReference type="Pfam" id="PF24857">
    <property type="entry name" value="THR4_C"/>
    <property type="match status" value="1"/>
</dbReference>
<evidence type="ECO:0000313" key="8">
    <source>
        <dbReference type="EMBL" id="HIU29448.1"/>
    </source>
</evidence>
<dbReference type="Pfam" id="PF14821">
    <property type="entry name" value="Thr_synth_N"/>
    <property type="match status" value="1"/>
</dbReference>
<dbReference type="InterPro" id="IPR036052">
    <property type="entry name" value="TrpB-like_PALP_sf"/>
</dbReference>
<protein>
    <recommendedName>
        <fullName evidence="4">Threonine synthase</fullName>
        <ecNumber evidence="4">4.2.3.1</ecNumber>
    </recommendedName>
</protein>
<evidence type="ECO:0000259" key="6">
    <source>
        <dbReference type="Pfam" id="PF00291"/>
    </source>
</evidence>
<dbReference type="InterPro" id="IPR004450">
    <property type="entry name" value="Thr_synthase-like"/>
</dbReference>
<comment type="caution">
    <text evidence="8">The sequence shown here is derived from an EMBL/GenBank/DDBJ whole genome shotgun (WGS) entry which is preliminary data.</text>
</comment>
<evidence type="ECO:0000256" key="1">
    <source>
        <dbReference type="ARBA" id="ARBA00001933"/>
    </source>
</evidence>
<keyword evidence="8" id="KW-0456">Lyase</keyword>
<dbReference type="Proteomes" id="UP000824089">
    <property type="component" value="Unassembled WGS sequence"/>
</dbReference>
<feature type="domain" description="Tryptophan synthase beta chain-like PALP" evidence="6">
    <location>
        <begin position="104"/>
        <end position="347"/>
    </location>
</feature>
<dbReference type="EC" id="4.2.3.1" evidence="4"/>
<dbReference type="GO" id="GO:0005737">
    <property type="term" value="C:cytoplasm"/>
    <property type="evidence" value="ECO:0007669"/>
    <property type="project" value="TreeGrafter"/>
</dbReference>
<dbReference type="InterPro" id="IPR001926">
    <property type="entry name" value="TrpB-like_PALP"/>
</dbReference>
<reference evidence="8" key="1">
    <citation type="submission" date="2020-10" db="EMBL/GenBank/DDBJ databases">
        <authorList>
            <person name="Gilroy R."/>
        </authorList>
    </citation>
    <scope>NUCLEOTIDE SEQUENCE</scope>
    <source>
        <strain evidence="8">CHK195-4489</strain>
    </source>
</reference>
<dbReference type="SUPFAM" id="SSF53686">
    <property type="entry name" value="Tryptophan synthase beta subunit-like PLP-dependent enzymes"/>
    <property type="match status" value="1"/>
</dbReference>
<accession>A0A9D1I8Z5</accession>
<dbReference type="GO" id="GO:0004795">
    <property type="term" value="F:threonine synthase activity"/>
    <property type="evidence" value="ECO:0007669"/>
    <property type="project" value="UniProtKB-UniRule"/>
</dbReference>
<comment type="cofactor">
    <cofactor evidence="1 5">
        <name>pyridoxal 5'-phosphate</name>
        <dbReference type="ChEBI" id="CHEBI:597326"/>
    </cofactor>
</comment>
<evidence type="ECO:0000256" key="4">
    <source>
        <dbReference type="NCBIfam" id="TIGR00260"/>
    </source>
</evidence>
<feature type="domain" description="Threonine synthase N-terminal" evidence="7">
    <location>
        <begin position="3"/>
        <end position="79"/>
    </location>
</feature>
<evidence type="ECO:0000256" key="5">
    <source>
        <dbReference type="PIRSR" id="PIRSR604450-51"/>
    </source>
</evidence>
<proteinExistence type="inferred from homology"/>
<evidence type="ECO:0000256" key="3">
    <source>
        <dbReference type="ARBA" id="ARBA00022898"/>
    </source>
</evidence>
<gene>
    <name evidence="8" type="ORF">IAD50_04025</name>
</gene>
<dbReference type="EMBL" id="DVMM01000082">
    <property type="protein sequence ID" value="HIU29448.1"/>
    <property type="molecule type" value="Genomic_DNA"/>
</dbReference>
<evidence type="ECO:0000259" key="7">
    <source>
        <dbReference type="Pfam" id="PF14821"/>
    </source>
</evidence>
<dbReference type="PANTHER" id="PTHR43515">
    <property type="entry name" value="THREONINE SYNTHASE-LIKE 1"/>
    <property type="match status" value="1"/>
</dbReference>
<name>A0A9D1I8Z5_9CLOT</name>